<evidence type="ECO:0000256" key="1">
    <source>
        <dbReference type="SAM" id="Phobius"/>
    </source>
</evidence>
<sequence>MLKFKPKSQPLRLLSYGQSTSAPVAIATTVGAFSGILSLLLQFINFGATSANNRYMKAMTFVQLENGSTKTIKSVAPGERTDKVINDFVTNSLIKLFNWDGVINEDDNGNLVQKVDKGIEIETVNGARRKIPTDVWEGAFTLSENQDFRASFLKKLAETIPEGILSGKGTVTLVTNFVSKPRKIEHGKWEVDVIGNLVTFNGERNLSKGITFNKTITVAAIDSPQNPPETSEIAKKIYKAKMSGLEITQIVDYELGKKRK</sequence>
<accession>A0ABR8GLY0</accession>
<reference evidence="2 3" key="1">
    <citation type="journal article" date="2020" name="ISME J.">
        <title>Comparative genomics reveals insights into cyanobacterial evolution and habitat adaptation.</title>
        <authorList>
            <person name="Chen M.Y."/>
            <person name="Teng W.K."/>
            <person name="Zhao L."/>
            <person name="Hu C.X."/>
            <person name="Zhou Y.K."/>
            <person name="Han B.P."/>
            <person name="Song L.R."/>
            <person name="Shu W.S."/>
        </authorList>
    </citation>
    <scope>NUCLEOTIDE SEQUENCE [LARGE SCALE GENOMIC DNA]</scope>
    <source>
        <strain evidence="2 3">FACHB-248</strain>
    </source>
</reference>
<keyword evidence="1" id="KW-0472">Membrane</keyword>
<keyword evidence="1" id="KW-0812">Transmembrane</keyword>
<proteinExistence type="predicted"/>
<name>A0ABR8GLY0_9CYAN</name>
<dbReference type="EMBL" id="JACJTA010000008">
    <property type="protein sequence ID" value="MBD2604070.1"/>
    <property type="molecule type" value="Genomic_DNA"/>
</dbReference>
<protein>
    <submittedName>
        <fullName evidence="2">Uncharacterized protein</fullName>
    </submittedName>
</protein>
<comment type="caution">
    <text evidence="2">The sequence shown here is derived from an EMBL/GenBank/DDBJ whole genome shotgun (WGS) entry which is preliminary data.</text>
</comment>
<evidence type="ECO:0000313" key="2">
    <source>
        <dbReference type="EMBL" id="MBD2604070.1"/>
    </source>
</evidence>
<keyword evidence="3" id="KW-1185">Reference proteome</keyword>
<gene>
    <name evidence="2" type="ORF">H6G81_05905</name>
</gene>
<feature type="transmembrane region" description="Helical" evidence="1">
    <location>
        <begin position="21"/>
        <end position="44"/>
    </location>
</feature>
<evidence type="ECO:0000313" key="3">
    <source>
        <dbReference type="Proteomes" id="UP000660380"/>
    </source>
</evidence>
<keyword evidence="1" id="KW-1133">Transmembrane helix</keyword>
<organism evidence="2 3">
    <name type="scientific">Scytonema hofmannii FACHB-248</name>
    <dbReference type="NCBI Taxonomy" id="1842502"/>
    <lineage>
        <taxon>Bacteria</taxon>
        <taxon>Bacillati</taxon>
        <taxon>Cyanobacteriota</taxon>
        <taxon>Cyanophyceae</taxon>
        <taxon>Nostocales</taxon>
        <taxon>Scytonemataceae</taxon>
        <taxon>Scytonema</taxon>
    </lineage>
</organism>
<dbReference type="Proteomes" id="UP000660380">
    <property type="component" value="Unassembled WGS sequence"/>
</dbReference>